<feature type="region of interest" description="Disordered" evidence="1">
    <location>
        <begin position="76"/>
        <end position="197"/>
    </location>
</feature>
<dbReference type="AlphaFoldDB" id="A0A1B6GL75"/>
<evidence type="ECO:0000313" key="2">
    <source>
        <dbReference type="EMBL" id="JAS63185.1"/>
    </source>
</evidence>
<protein>
    <recommendedName>
        <fullName evidence="3">Nucleic-acid-binding protein from transposon X-element</fullName>
    </recommendedName>
</protein>
<accession>A0A1B6GL75</accession>
<reference evidence="2" key="1">
    <citation type="submission" date="2015-11" db="EMBL/GenBank/DDBJ databases">
        <title>De novo transcriptome assembly of four potential Pierce s Disease insect vectors from Arizona vineyards.</title>
        <authorList>
            <person name="Tassone E.E."/>
        </authorList>
    </citation>
    <scope>NUCLEOTIDE SEQUENCE</scope>
</reference>
<feature type="compositionally biased region" description="Low complexity" evidence="1">
    <location>
        <begin position="172"/>
        <end position="197"/>
    </location>
</feature>
<proteinExistence type="predicted"/>
<feature type="non-terminal residue" evidence="2">
    <location>
        <position position="1"/>
    </location>
</feature>
<feature type="compositionally biased region" description="Basic and acidic residues" evidence="1">
    <location>
        <begin position="155"/>
        <end position="171"/>
    </location>
</feature>
<feature type="compositionally biased region" description="Low complexity" evidence="1">
    <location>
        <begin position="76"/>
        <end position="93"/>
    </location>
</feature>
<feature type="non-terminal residue" evidence="2">
    <location>
        <position position="197"/>
    </location>
</feature>
<evidence type="ECO:0000256" key="1">
    <source>
        <dbReference type="SAM" id="MobiDB-lite"/>
    </source>
</evidence>
<dbReference type="EMBL" id="GECZ01006584">
    <property type="protein sequence ID" value="JAS63185.1"/>
    <property type="molecule type" value="Transcribed_RNA"/>
</dbReference>
<sequence length="197" mass="21279">SSGPIQCHRCQGFGHGSNTCHRQLRCVRCGGSHPGTLCPKEPTAPAVCVNCDGPHTASYRGCPAYKEEKRLSYAAAARTPAAAAKTPAREPAPAHQPAPPPEDEEDEEGFRTQRSRRQCQPRNVANCGARQRSSQRSPATREASPAVPRPPQPDTLERQPSRPAKQLERPAKQLQPSAKQPQSSAKQPQSSAKQPQS</sequence>
<name>A0A1B6GL75_9HEMI</name>
<organism evidence="2">
    <name type="scientific">Cuerna arida</name>
    <dbReference type="NCBI Taxonomy" id="1464854"/>
    <lineage>
        <taxon>Eukaryota</taxon>
        <taxon>Metazoa</taxon>
        <taxon>Ecdysozoa</taxon>
        <taxon>Arthropoda</taxon>
        <taxon>Hexapoda</taxon>
        <taxon>Insecta</taxon>
        <taxon>Pterygota</taxon>
        <taxon>Neoptera</taxon>
        <taxon>Paraneoptera</taxon>
        <taxon>Hemiptera</taxon>
        <taxon>Auchenorrhyncha</taxon>
        <taxon>Membracoidea</taxon>
        <taxon>Cicadellidae</taxon>
        <taxon>Cicadellinae</taxon>
        <taxon>Proconiini</taxon>
        <taxon>Cuerna</taxon>
    </lineage>
</organism>
<evidence type="ECO:0008006" key="3">
    <source>
        <dbReference type="Google" id="ProtNLM"/>
    </source>
</evidence>
<gene>
    <name evidence="2" type="ORF">g.4240</name>
</gene>